<proteinExistence type="predicted"/>
<protein>
    <submittedName>
        <fullName evidence="1">Uncharacterized protein</fullName>
    </submittedName>
</protein>
<dbReference type="VEuPathDB" id="FungiDB:YALI0_A21351g"/>
<dbReference type="RefSeq" id="XP_068137989.1">
    <property type="nucleotide sequence ID" value="XM_068281888.1"/>
</dbReference>
<accession>A0A1D8N5Q5</accession>
<dbReference type="AlphaFoldDB" id="A0A1D8N5Q5"/>
<dbReference type="GeneID" id="94582551"/>
<name>A0A1D8N5Q5_YARLL</name>
<dbReference type="VEuPathDB" id="FungiDB:YALI1_A22369g"/>
<dbReference type="Proteomes" id="UP000182444">
    <property type="component" value="Chromosome 1A"/>
</dbReference>
<evidence type="ECO:0000313" key="2">
    <source>
        <dbReference type="Proteomes" id="UP000182444"/>
    </source>
</evidence>
<dbReference type="EMBL" id="CP017553">
    <property type="protein sequence ID" value="AOW00970.1"/>
    <property type="molecule type" value="Genomic_DNA"/>
</dbReference>
<gene>
    <name evidence="1" type="ORF">YALI1_A22369g</name>
</gene>
<reference evidence="1 2" key="1">
    <citation type="journal article" date="2016" name="PLoS ONE">
        <title>Sequence Assembly of Yarrowia lipolytica Strain W29/CLIB89 Shows Transposable Element Diversity.</title>
        <authorList>
            <person name="Magnan C."/>
            <person name="Yu J."/>
            <person name="Chang I."/>
            <person name="Jahn E."/>
            <person name="Kanomata Y."/>
            <person name="Wu J."/>
            <person name="Zeller M."/>
            <person name="Oakes M."/>
            <person name="Baldi P."/>
            <person name="Sandmeyer S."/>
        </authorList>
    </citation>
    <scope>NUCLEOTIDE SEQUENCE [LARGE SCALE GENOMIC DNA]</scope>
    <source>
        <strain evidence="2">CLIB89(W29)</strain>
    </source>
</reference>
<sequence length="88" mass="9815">MRSSRTHKARSRLGHFSRPNSLLAHGIFSSWRSTGHTVTDLLTLGAGGRTRLCVELAEKQISAQTPNQKLSHILRLIHLFQCVIARVS</sequence>
<organism evidence="1 2">
    <name type="scientific">Yarrowia lipolytica</name>
    <name type="common">Candida lipolytica</name>
    <dbReference type="NCBI Taxonomy" id="4952"/>
    <lineage>
        <taxon>Eukaryota</taxon>
        <taxon>Fungi</taxon>
        <taxon>Dikarya</taxon>
        <taxon>Ascomycota</taxon>
        <taxon>Saccharomycotina</taxon>
        <taxon>Dipodascomycetes</taxon>
        <taxon>Dipodascales</taxon>
        <taxon>Dipodascales incertae sedis</taxon>
        <taxon>Yarrowia</taxon>
    </lineage>
</organism>
<evidence type="ECO:0000313" key="1">
    <source>
        <dbReference type="EMBL" id="AOW00970.1"/>
    </source>
</evidence>